<evidence type="ECO:0000256" key="6">
    <source>
        <dbReference type="ARBA" id="ARBA00023274"/>
    </source>
</evidence>
<sequence>MSRLQEKYKAEIAPKLKEQFGYKNAHQIPKVTKVVINVGAGEAVQNVKCLDVIAEYITDISGQRPIQRKAKKSIAGFKLREGHPIGVMVTLRRQRMYEFLDRLIASALPRVRDFKGISPRAFDGRGNYSLGIKEQLVFPEINFDKIDQVRGMNITIVTTAKTDDEARTLLAELGLPFRK</sequence>
<name>A0A1F6G6F2_9PROT</name>
<evidence type="ECO:0000259" key="10">
    <source>
        <dbReference type="Pfam" id="PF00281"/>
    </source>
</evidence>
<reference evidence="12 13" key="1">
    <citation type="journal article" date="2016" name="Nat. Commun.">
        <title>Thousands of microbial genomes shed light on interconnected biogeochemical processes in an aquifer system.</title>
        <authorList>
            <person name="Anantharaman K."/>
            <person name="Brown C.T."/>
            <person name="Hug L.A."/>
            <person name="Sharon I."/>
            <person name="Castelle C.J."/>
            <person name="Probst A.J."/>
            <person name="Thomas B.C."/>
            <person name="Singh A."/>
            <person name="Wilkins M.J."/>
            <person name="Karaoz U."/>
            <person name="Brodie E.L."/>
            <person name="Williams K.H."/>
            <person name="Hubbard S.S."/>
            <person name="Banfield J.F."/>
        </authorList>
    </citation>
    <scope>NUCLEOTIDE SEQUENCE [LARGE SCALE GENOMIC DNA]</scope>
</reference>
<dbReference type="HAMAP" id="MF_01333_B">
    <property type="entry name" value="Ribosomal_uL5_B"/>
    <property type="match status" value="1"/>
</dbReference>
<keyword evidence="4 8" id="KW-0694">RNA-binding</keyword>
<dbReference type="InterPro" id="IPR020930">
    <property type="entry name" value="Ribosomal_uL5_bac-type"/>
</dbReference>
<dbReference type="SUPFAM" id="SSF55282">
    <property type="entry name" value="RL5-like"/>
    <property type="match status" value="1"/>
</dbReference>
<feature type="domain" description="Large ribosomal subunit protein uL5 C-terminal" evidence="11">
    <location>
        <begin position="84"/>
        <end position="177"/>
    </location>
</feature>
<dbReference type="InterPro" id="IPR022803">
    <property type="entry name" value="Ribosomal_uL5_dom_sf"/>
</dbReference>
<evidence type="ECO:0000313" key="12">
    <source>
        <dbReference type="EMBL" id="OGG93687.1"/>
    </source>
</evidence>
<accession>A0A1F6G6F2</accession>
<dbReference type="Proteomes" id="UP000178449">
    <property type="component" value="Unassembled WGS sequence"/>
</dbReference>
<dbReference type="AlphaFoldDB" id="A0A1F6G6F2"/>
<evidence type="ECO:0000256" key="3">
    <source>
        <dbReference type="ARBA" id="ARBA00022730"/>
    </source>
</evidence>
<keyword evidence="2 8" id="KW-0820">tRNA-binding</keyword>
<dbReference type="STRING" id="1817772.A2527_11225"/>
<dbReference type="GO" id="GO:0005840">
    <property type="term" value="C:ribosome"/>
    <property type="evidence" value="ECO:0007669"/>
    <property type="project" value="UniProtKB-KW"/>
</dbReference>
<dbReference type="PIRSF" id="PIRSF002161">
    <property type="entry name" value="Ribosomal_L5"/>
    <property type="match status" value="1"/>
</dbReference>
<comment type="function">
    <text evidence="8">This is 1 of the proteins that bind and probably mediate the attachment of the 5S RNA into the large ribosomal subunit, where it forms part of the central protuberance. In the 70S ribosome it contacts protein S13 of the 30S subunit (bridge B1b), connecting the 2 subunits; this bridge is implicated in subunit movement. Contacts the P site tRNA; the 5S rRNA and some of its associated proteins might help stabilize positioning of ribosome-bound tRNAs.</text>
</comment>
<dbReference type="Pfam" id="PF00673">
    <property type="entry name" value="Ribosomal_L5_C"/>
    <property type="match status" value="1"/>
</dbReference>
<gene>
    <name evidence="8" type="primary">rplE</name>
    <name evidence="12" type="ORF">A2527_11225</name>
</gene>
<evidence type="ECO:0000256" key="8">
    <source>
        <dbReference type="HAMAP-Rule" id="MF_01333"/>
    </source>
</evidence>
<keyword evidence="6 8" id="KW-0687">Ribonucleoprotein</keyword>
<dbReference type="PANTHER" id="PTHR11994">
    <property type="entry name" value="60S RIBOSOMAL PROTEIN L11-RELATED"/>
    <property type="match status" value="1"/>
</dbReference>
<evidence type="ECO:0000256" key="5">
    <source>
        <dbReference type="ARBA" id="ARBA00022980"/>
    </source>
</evidence>
<dbReference type="Pfam" id="PF00281">
    <property type="entry name" value="Ribosomal_L5"/>
    <property type="match status" value="1"/>
</dbReference>
<dbReference type="GO" id="GO:0003735">
    <property type="term" value="F:structural constituent of ribosome"/>
    <property type="evidence" value="ECO:0007669"/>
    <property type="project" value="InterPro"/>
</dbReference>
<evidence type="ECO:0000256" key="9">
    <source>
        <dbReference type="RuleBase" id="RU003930"/>
    </source>
</evidence>
<evidence type="ECO:0000313" key="13">
    <source>
        <dbReference type="Proteomes" id="UP000178449"/>
    </source>
</evidence>
<dbReference type="FunFam" id="3.30.1440.10:FF:000001">
    <property type="entry name" value="50S ribosomal protein L5"/>
    <property type="match status" value="1"/>
</dbReference>
<keyword evidence="3 8" id="KW-0699">rRNA-binding</keyword>
<dbReference type="NCBIfam" id="NF000585">
    <property type="entry name" value="PRK00010.1"/>
    <property type="match status" value="1"/>
</dbReference>
<dbReference type="InterPro" id="IPR002132">
    <property type="entry name" value="Ribosomal_uL5"/>
</dbReference>
<organism evidence="12 13">
    <name type="scientific">Candidatus Lambdaproteobacteria bacterium RIFOXYD2_FULL_50_16</name>
    <dbReference type="NCBI Taxonomy" id="1817772"/>
    <lineage>
        <taxon>Bacteria</taxon>
        <taxon>Pseudomonadati</taxon>
        <taxon>Pseudomonadota</taxon>
        <taxon>Candidatus Lambdaproteobacteria</taxon>
    </lineage>
</organism>
<evidence type="ECO:0000256" key="1">
    <source>
        <dbReference type="ARBA" id="ARBA00008553"/>
    </source>
</evidence>
<dbReference type="EMBL" id="MFNE01000046">
    <property type="protein sequence ID" value="OGG93687.1"/>
    <property type="molecule type" value="Genomic_DNA"/>
</dbReference>
<proteinExistence type="inferred from homology"/>
<comment type="subunit">
    <text evidence="8">Part of the 50S ribosomal subunit; part of the 5S rRNA/L5/L18/L25 subcomplex. Contacts the 5S rRNA and the P site tRNA. Forms a bridge to the 30S subunit in the 70S ribosome.</text>
</comment>
<dbReference type="GO" id="GO:0006412">
    <property type="term" value="P:translation"/>
    <property type="evidence" value="ECO:0007669"/>
    <property type="project" value="UniProtKB-UniRule"/>
</dbReference>
<evidence type="ECO:0000256" key="2">
    <source>
        <dbReference type="ARBA" id="ARBA00022555"/>
    </source>
</evidence>
<dbReference type="GO" id="GO:0000049">
    <property type="term" value="F:tRNA binding"/>
    <property type="evidence" value="ECO:0007669"/>
    <property type="project" value="UniProtKB-UniRule"/>
</dbReference>
<evidence type="ECO:0000256" key="4">
    <source>
        <dbReference type="ARBA" id="ARBA00022884"/>
    </source>
</evidence>
<evidence type="ECO:0000259" key="11">
    <source>
        <dbReference type="Pfam" id="PF00673"/>
    </source>
</evidence>
<feature type="domain" description="Large ribosomal subunit protein uL5 N-terminal" evidence="10">
    <location>
        <begin position="24"/>
        <end position="80"/>
    </location>
</feature>
<dbReference type="GO" id="GO:0019843">
    <property type="term" value="F:rRNA binding"/>
    <property type="evidence" value="ECO:0007669"/>
    <property type="project" value="UniProtKB-UniRule"/>
</dbReference>
<evidence type="ECO:0000256" key="7">
    <source>
        <dbReference type="ARBA" id="ARBA00035245"/>
    </source>
</evidence>
<dbReference type="GO" id="GO:1990904">
    <property type="term" value="C:ribonucleoprotein complex"/>
    <property type="evidence" value="ECO:0007669"/>
    <property type="project" value="UniProtKB-KW"/>
</dbReference>
<keyword evidence="5 8" id="KW-0689">Ribosomal protein</keyword>
<dbReference type="InterPro" id="IPR031309">
    <property type="entry name" value="Ribosomal_uL5_C"/>
</dbReference>
<comment type="similarity">
    <text evidence="1 8 9">Belongs to the universal ribosomal protein uL5 family.</text>
</comment>
<dbReference type="InterPro" id="IPR031310">
    <property type="entry name" value="Ribosomal_uL5_N"/>
</dbReference>
<comment type="caution">
    <text evidence="12">The sequence shown here is derived from an EMBL/GenBank/DDBJ whole genome shotgun (WGS) entry which is preliminary data.</text>
</comment>
<protein>
    <recommendedName>
        <fullName evidence="7 8">Large ribosomal subunit protein uL5</fullName>
    </recommendedName>
</protein>
<dbReference type="Gene3D" id="3.30.1440.10">
    <property type="match status" value="1"/>
</dbReference>